<proteinExistence type="predicted"/>
<dbReference type="Gene3D" id="2.30.110.10">
    <property type="entry name" value="Electron Transport, Fmn-binding Protein, Chain A"/>
    <property type="match status" value="1"/>
</dbReference>
<evidence type="ECO:0000259" key="1">
    <source>
        <dbReference type="Pfam" id="PF07238"/>
    </source>
</evidence>
<dbReference type="SUPFAM" id="SSF141371">
    <property type="entry name" value="PilZ domain-like"/>
    <property type="match status" value="2"/>
</dbReference>
<name>A0A1T4WJR5_9BACT</name>
<dbReference type="OrthoDB" id="5453966at2"/>
<dbReference type="InterPro" id="IPR009875">
    <property type="entry name" value="PilZ_domain"/>
</dbReference>
<dbReference type="EMBL" id="FUYC01000003">
    <property type="protein sequence ID" value="SKA76871.1"/>
    <property type="molecule type" value="Genomic_DNA"/>
</dbReference>
<dbReference type="AlphaFoldDB" id="A0A1T4WJR5"/>
<dbReference type="Pfam" id="PF07238">
    <property type="entry name" value="PilZ"/>
    <property type="match status" value="1"/>
</dbReference>
<feature type="domain" description="PilZ" evidence="1">
    <location>
        <begin position="94"/>
        <end position="198"/>
    </location>
</feature>
<gene>
    <name evidence="2" type="ORF">SAMN02745704_00891</name>
</gene>
<dbReference type="STRING" id="1121449.SAMN02745704_00891"/>
<dbReference type="Gene3D" id="2.40.10.220">
    <property type="entry name" value="predicted glycosyltransferase like domains"/>
    <property type="match status" value="1"/>
</dbReference>
<dbReference type="InterPro" id="IPR012349">
    <property type="entry name" value="Split_barrel_FMN-bd"/>
</dbReference>
<dbReference type="GO" id="GO:0035438">
    <property type="term" value="F:cyclic-di-GMP binding"/>
    <property type="evidence" value="ECO:0007669"/>
    <property type="project" value="InterPro"/>
</dbReference>
<reference evidence="2 3" key="1">
    <citation type="submission" date="2017-02" db="EMBL/GenBank/DDBJ databases">
        <authorList>
            <person name="Peterson S.W."/>
        </authorList>
    </citation>
    <scope>NUCLEOTIDE SEQUENCE [LARGE SCALE GENOMIC DNA]</scope>
    <source>
        <strain evidence="2 3">DSM 16080</strain>
    </source>
</reference>
<dbReference type="RefSeq" id="WP_078716479.1">
    <property type="nucleotide sequence ID" value="NZ_FUYC01000003.1"/>
</dbReference>
<accession>A0A1T4WJR5</accession>
<evidence type="ECO:0000313" key="2">
    <source>
        <dbReference type="EMBL" id="SKA76871.1"/>
    </source>
</evidence>
<sequence length="211" mass="23895">MSHLTIGKTLLLQCAHFEERHLAVLVGMERGKRLVIYADLPPKALNELQKNPAIQIRYAHEGTLYGFDTLLLSLPTAPGQPLFLTYPQDIQDCDQRREKRLICNFPARLETSQGEQPCLVQDVSASAVRVALPPDKKKALLFEKGEPMRLNFSVISPHNSFAFHCDLLREFMIGGRRFAVLMLRQDDHTSHALLQNWVEDAYASPVPPSCY</sequence>
<keyword evidence="3" id="KW-1185">Reference proteome</keyword>
<evidence type="ECO:0000313" key="3">
    <source>
        <dbReference type="Proteomes" id="UP000190027"/>
    </source>
</evidence>
<dbReference type="Proteomes" id="UP000190027">
    <property type="component" value="Unassembled WGS sequence"/>
</dbReference>
<organism evidence="2 3">
    <name type="scientific">Paucidesulfovibrio gracilis DSM 16080</name>
    <dbReference type="NCBI Taxonomy" id="1121449"/>
    <lineage>
        <taxon>Bacteria</taxon>
        <taxon>Pseudomonadati</taxon>
        <taxon>Thermodesulfobacteriota</taxon>
        <taxon>Desulfovibrionia</taxon>
        <taxon>Desulfovibrionales</taxon>
        <taxon>Desulfovibrionaceae</taxon>
        <taxon>Paucidesulfovibrio</taxon>
    </lineage>
</organism>
<protein>
    <submittedName>
        <fullName evidence="2">PilZ domain-containing protein</fullName>
    </submittedName>
</protein>